<protein>
    <submittedName>
        <fullName evidence="4">Importin subunit alpha-1</fullName>
    </submittedName>
</protein>
<dbReference type="STRING" id="34720.A0A195F4D9"/>
<dbReference type="InterPro" id="IPR032413">
    <property type="entry name" value="Arm_3"/>
</dbReference>
<dbReference type="AlphaFoldDB" id="A0A195F4D9"/>
<dbReference type="Proteomes" id="UP000078541">
    <property type="component" value="Unassembled WGS sequence"/>
</dbReference>
<evidence type="ECO:0000313" key="4">
    <source>
        <dbReference type="EMBL" id="KYN35445.1"/>
    </source>
</evidence>
<dbReference type="PANTHER" id="PTHR23316">
    <property type="entry name" value="IMPORTIN ALPHA"/>
    <property type="match status" value="1"/>
</dbReference>
<organism evidence="4 5">
    <name type="scientific">Trachymyrmex septentrionalis</name>
    <dbReference type="NCBI Taxonomy" id="34720"/>
    <lineage>
        <taxon>Eukaryota</taxon>
        <taxon>Metazoa</taxon>
        <taxon>Ecdysozoa</taxon>
        <taxon>Arthropoda</taxon>
        <taxon>Hexapoda</taxon>
        <taxon>Insecta</taxon>
        <taxon>Pterygota</taxon>
        <taxon>Neoptera</taxon>
        <taxon>Endopterygota</taxon>
        <taxon>Hymenoptera</taxon>
        <taxon>Apocrita</taxon>
        <taxon>Aculeata</taxon>
        <taxon>Formicoidea</taxon>
        <taxon>Formicidae</taxon>
        <taxon>Myrmicinae</taxon>
        <taxon>Trachymyrmex</taxon>
    </lineage>
</organism>
<evidence type="ECO:0000256" key="2">
    <source>
        <dbReference type="ARBA" id="ARBA00022448"/>
    </source>
</evidence>
<keyword evidence="3" id="KW-0653">Protein transport</keyword>
<gene>
    <name evidence="4" type="ORF">ALC56_10280</name>
</gene>
<dbReference type="InterPro" id="IPR011989">
    <property type="entry name" value="ARM-like"/>
</dbReference>
<reference evidence="4 5" key="1">
    <citation type="submission" date="2016-03" db="EMBL/GenBank/DDBJ databases">
        <title>Trachymyrmex septentrionalis WGS genome.</title>
        <authorList>
            <person name="Nygaard S."/>
            <person name="Hu H."/>
            <person name="Boomsma J."/>
            <person name="Zhang G."/>
        </authorList>
    </citation>
    <scope>NUCLEOTIDE SEQUENCE [LARGE SCALE GENOMIC DNA]</scope>
    <source>
        <strain evidence="4">Tsep2-gDNA-1</strain>
        <tissue evidence="4">Whole body</tissue>
    </source>
</reference>
<evidence type="ECO:0000256" key="1">
    <source>
        <dbReference type="ARBA" id="ARBA00010394"/>
    </source>
</evidence>
<sequence>KNRMENNAVRLCKAIKNNRLFRRNLDMEQELIDSALSLTSDLSVDKIVNYINSSDETLQLLGIQAYAKLKQQKNPFISDTIEDDILSCCIKLLDSDIISLQFQIASLLAIIASDTFKQMHVITCEAILKLVNLLKSSPIVAEQAVRALGNIIEDKPCARDFVLKCNALPLLADLIKSDTSVIFMDDISWLLSNLCQRNIPLSVTLIRPVLPVFHCLFNIKNQYIISDICRTLSYLTDGSNNNVQAIMETVGILPKLLEYLTVRKESIVIPALRTVGNIVTIGDDAQKNAVISAGALSRLGDVLRYYLCINEKDIIEEAFWAIFKMVDNTDRIQSVINADLLPLLIEGLQFGSARKIATWTVITLITGGTIQHLNQLVQAGVLQAFCNLLESHDYVDIINALIGMAEILHAAEKIGQAEKFVIMIKKFGGLDKIEDLQYHNNERVYAESLAIINAYFLQRITFMRNIVRTMLHLCTKDPPLSLEWIRPILPIFSYLFTIRNQSIISNTCWMLAHLTEECDDNIDALLETGILPQVLRCLMLQARNILVPALRTVAHIVESGDIYKTSVVISAGGLSYLCTLLQNCLVNDNIVAEIVSVIYKMINTEEQIQCVIDAGLLPPLIKILKLGTEDAQHIVAWMITDIIGIGSIEHLDELVNAGLLSAFCNLLEVKNYNNVVNTFDCLTEILCAAEKAKQTEKFITMFKKTGIIDEIETIQYHHDDQIYKAYSTTCVLLKEFVSLNIIF</sequence>
<keyword evidence="5" id="KW-1185">Reference proteome</keyword>
<keyword evidence="2" id="KW-0813">Transport</keyword>
<accession>A0A195F4D9</accession>
<comment type="similarity">
    <text evidence="1">Belongs to the importin alpha family.</text>
</comment>
<dbReference type="Pfam" id="PF16186">
    <property type="entry name" value="Arm_3"/>
    <property type="match status" value="1"/>
</dbReference>
<proteinExistence type="inferred from homology"/>
<dbReference type="InterPro" id="IPR016024">
    <property type="entry name" value="ARM-type_fold"/>
</dbReference>
<dbReference type="SMART" id="SM00185">
    <property type="entry name" value="ARM"/>
    <property type="match status" value="11"/>
</dbReference>
<dbReference type="SUPFAM" id="SSF48371">
    <property type="entry name" value="ARM repeat"/>
    <property type="match status" value="2"/>
</dbReference>
<dbReference type="Gene3D" id="1.25.10.10">
    <property type="entry name" value="Leucine-rich Repeat Variant"/>
    <property type="match status" value="2"/>
</dbReference>
<dbReference type="GO" id="GO:0015031">
    <property type="term" value="P:protein transport"/>
    <property type="evidence" value="ECO:0007669"/>
    <property type="project" value="UniProtKB-KW"/>
</dbReference>
<dbReference type="InterPro" id="IPR000225">
    <property type="entry name" value="Armadillo"/>
</dbReference>
<feature type="non-terminal residue" evidence="4">
    <location>
        <position position="1"/>
    </location>
</feature>
<name>A0A195F4D9_9HYME</name>
<dbReference type="EMBL" id="KQ981810">
    <property type="protein sequence ID" value="KYN35445.1"/>
    <property type="molecule type" value="Genomic_DNA"/>
</dbReference>
<evidence type="ECO:0000313" key="5">
    <source>
        <dbReference type="Proteomes" id="UP000078541"/>
    </source>
</evidence>
<evidence type="ECO:0000256" key="3">
    <source>
        <dbReference type="ARBA" id="ARBA00022927"/>
    </source>
</evidence>